<dbReference type="PANTHER" id="PTHR15034">
    <property type="entry name" value="DEATH DOMAIN-CONTAINING PROTEIN CRADD"/>
    <property type="match status" value="1"/>
</dbReference>
<dbReference type="HOGENOM" id="CLU_109084_0_0_1"/>
<sequence>MALKGAGVTCKAVPPKRILPSQGKMALLSEQRKQILTEKRVELVESIELDGLWPHLRSHKIVTEEDEARIKFNRTSYEQIGKLLDHLAKRTDRDFEAFCECLEADNQGHIVTEILGEGALSPSNKDVRGQLVRRYSRLRNISTAPEWAPEFALDSAEFYISLHLQKDETASN</sequence>
<dbReference type="GO" id="GO:0002020">
    <property type="term" value="F:protease binding"/>
    <property type="evidence" value="ECO:0007669"/>
    <property type="project" value="InterPro"/>
</dbReference>
<dbReference type="EMBL" id="AMQN01040166">
    <property type="status" value="NOT_ANNOTATED_CDS"/>
    <property type="molecule type" value="Genomic_DNA"/>
</dbReference>
<dbReference type="PANTHER" id="PTHR15034:SF5">
    <property type="entry name" value="DEATH DOMAIN-CONTAINING PROTEIN CRADD"/>
    <property type="match status" value="1"/>
</dbReference>
<keyword evidence="4" id="KW-1185">Reference proteome</keyword>
<evidence type="ECO:0000313" key="4">
    <source>
        <dbReference type="Proteomes" id="UP000014760"/>
    </source>
</evidence>
<reference evidence="4" key="1">
    <citation type="submission" date="2012-12" db="EMBL/GenBank/DDBJ databases">
        <authorList>
            <person name="Hellsten U."/>
            <person name="Grimwood J."/>
            <person name="Chapman J.A."/>
            <person name="Shapiro H."/>
            <person name="Aerts A."/>
            <person name="Otillar R.P."/>
            <person name="Terry A.Y."/>
            <person name="Boore J.L."/>
            <person name="Simakov O."/>
            <person name="Marletaz F."/>
            <person name="Cho S.-J."/>
            <person name="Edsinger-Gonzales E."/>
            <person name="Havlak P."/>
            <person name="Kuo D.-H."/>
            <person name="Larsson T."/>
            <person name="Lv J."/>
            <person name="Arendt D."/>
            <person name="Savage R."/>
            <person name="Osoegawa K."/>
            <person name="de Jong P."/>
            <person name="Lindberg D.R."/>
            <person name="Seaver E.C."/>
            <person name="Weisblat D.A."/>
            <person name="Putnam N.H."/>
            <person name="Grigoriev I.V."/>
            <person name="Rokhsar D.S."/>
        </authorList>
    </citation>
    <scope>NUCLEOTIDE SEQUENCE</scope>
    <source>
        <strain evidence="4">I ESC-2004</strain>
    </source>
</reference>
<dbReference type="InterPro" id="IPR037939">
    <property type="entry name" value="CRADD"/>
</dbReference>
<dbReference type="Pfam" id="PF00619">
    <property type="entry name" value="CARD"/>
    <property type="match status" value="1"/>
</dbReference>
<dbReference type="PROSITE" id="PS50209">
    <property type="entry name" value="CARD"/>
    <property type="match status" value="1"/>
</dbReference>
<feature type="domain" description="CARD" evidence="1">
    <location>
        <begin position="28"/>
        <end position="117"/>
    </location>
</feature>
<dbReference type="GO" id="GO:0042981">
    <property type="term" value="P:regulation of apoptotic process"/>
    <property type="evidence" value="ECO:0007669"/>
    <property type="project" value="InterPro"/>
</dbReference>
<name>R7V052_CAPTE</name>
<dbReference type="CDD" id="cd01671">
    <property type="entry name" value="CARD"/>
    <property type="match status" value="1"/>
</dbReference>
<proteinExistence type="predicted"/>
<dbReference type="Gene3D" id="1.10.533.10">
    <property type="entry name" value="Death Domain, Fas"/>
    <property type="match status" value="1"/>
</dbReference>
<dbReference type="InterPro" id="IPR011029">
    <property type="entry name" value="DEATH-like_dom_sf"/>
</dbReference>
<dbReference type="OrthoDB" id="10004338at2759"/>
<dbReference type="SMART" id="SM00114">
    <property type="entry name" value="CARD"/>
    <property type="match status" value="1"/>
</dbReference>
<dbReference type="Proteomes" id="UP000014760">
    <property type="component" value="Unassembled WGS sequence"/>
</dbReference>
<evidence type="ECO:0000259" key="1">
    <source>
        <dbReference type="PROSITE" id="PS50209"/>
    </source>
</evidence>
<feature type="non-terminal residue" evidence="2">
    <location>
        <position position="172"/>
    </location>
</feature>
<dbReference type="EnsemblMetazoa" id="CapteT204243">
    <property type="protein sequence ID" value="CapteP204243"/>
    <property type="gene ID" value="CapteG204243"/>
</dbReference>
<protein>
    <recommendedName>
        <fullName evidence="1">CARD domain-containing protein</fullName>
    </recommendedName>
</protein>
<dbReference type="EMBL" id="KB296292">
    <property type="protein sequence ID" value="ELU11939.1"/>
    <property type="molecule type" value="Genomic_DNA"/>
</dbReference>
<evidence type="ECO:0000313" key="2">
    <source>
        <dbReference type="EMBL" id="ELU11939.1"/>
    </source>
</evidence>
<evidence type="ECO:0000313" key="3">
    <source>
        <dbReference type="EnsemblMetazoa" id="CapteP204243"/>
    </source>
</evidence>
<dbReference type="InterPro" id="IPR001315">
    <property type="entry name" value="CARD"/>
</dbReference>
<dbReference type="AlphaFoldDB" id="R7V052"/>
<reference evidence="3" key="3">
    <citation type="submission" date="2015-06" db="UniProtKB">
        <authorList>
            <consortium name="EnsemblMetazoa"/>
        </authorList>
    </citation>
    <scope>IDENTIFICATION</scope>
</reference>
<organism evidence="2">
    <name type="scientific">Capitella teleta</name>
    <name type="common">Polychaete worm</name>
    <dbReference type="NCBI Taxonomy" id="283909"/>
    <lineage>
        <taxon>Eukaryota</taxon>
        <taxon>Metazoa</taxon>
        <taxon>Spiralia</taxon>
        <taxon>Lophotrochozoa</taxon>
        <taxon>Annelida</taxon>
        <taxon>Polychaeta</taxon>
        <taxon>Sedentaria</taxon>
        <taxon>Scolecida</taxon>
        <taxon>Capitellidae</taxon>
        <taxon>Capitella</taxon>
    </lineage>
</organism>
<dbReference type="GO" id="GO:0070513">
    <property type="term" value="F:death domain binding"/>
    <property type="evidence" value="ECO:0007669"/>
    <property type="project" value="InterPro"/>
</dbReference>
<gene>
    <name evidence="2" type="ORF">CAPTEDRAFT_204243</name>
</gene>
<dbReference type="SUPFAM" id="SSF47986">
    <property type="entry name" value="DEATH domain"/>
    <property type="match status" value="1"/>
</dbReference>
<accession>R7V052</accession>
<reference evidence="2 4" key="2">
    <citation type="journal article" date="2013" name="Nature">
        <title>Insights into bilaterian evolution from three spiralian genomes.</title>
        <authorList>
            <person name="Simakov O."/>
            <person name="Marletaz F."/>
            <person name="Cho S.J."/>
            <person name="Edsinger-Gonzales E."/>
            <person name="Havlak P."/>
            <person name="Hellsten U."/>
            <person name="Kuo D.H."/>
            <person name="Larsson T."/>
            <person name="Lv J."/>
            <person name="Arendt D."/>
            <person name="Savage R."/>
            <person name="Osoegawa K."/>
            <person name="de Jong P."/>
            <person name="Grimwood J."/>
            <person name="Chapman J.A."/>
            <person name="Shapiro H."/>
            <person name="Aerts A."/>
            <person name="Otillar R.P."/>
            <person name="Terry A.Y."/>
            <person name="Boore J.L."/>
            <person name="Grigoriev I.V."/>
            <person name="Lindberg D.R."/>
            <person name="Seaver E.C."/>
            <person name="Weisblat D.A."/>
            <person name="Putnam N.H."/>
            <person name="Rokhsar D.S."/>
        </authorList>
    </citation>
    <scope>NUCLEOTIDE SEQUENCE</scope>
    <source>
        <strain evidence="2 4">I ESC-2004</strain>
    </source>
</reference>